<evidence type="ECO:0000313" key="3">
    <source>
        <dbReference type="EMBL" id="KAK0622313.1"/>
    </source>
</evidence>
<feature type="transmembrane region" description="Helical" evidence="2">
    <location>
        <begin position="55"/>
        <end position="77"/>
    </location>
</feature>
<comment type="caution">
    <text evidence="3">The sequence shown here is derived from an EMBL/GenBank/DDBJ whole genome shotgun (WGS) entry which is preliminary data.</text>
</comment>
<accession>A0AA40C2V7</accession>
<keyword evidence="2" id="KW-0472">Membrane</keyword>
<evidence type="ECO:0000313" key="4">
    <source>
        <dbReference type="Proteomes" id="UP001175000"/>
    </source>
</evidence>
<dbReference type="AlphaFoldDB" id="A0AA40C2V7"/>
<name>A0AA40C2V7_9PEZI</name>
<gene>
    <name evidence="3" type="ORF">B0T14DRAFT_563772</name>
</gene>
<evidence type="ECO:0000256" key="2">
    <source>
        <dbReference type="SAM" id="Phobius"/>
    </source>
</evidence>
<proteinExistence type="predicted"/>
<sequence>MSPPPSITKLSNISSSTRPPADPPHAHSCNPGHQTVPPSSPSYFPPSHPSRTRYLLLRGSSTLLGLLQVSLAAAAFSLHSRRRWLDPCLSPAIASLIYSGIEVFSVLYWRARAICYTRAIYDGCITAGFVVAMGFFIHISLPTLKGISGEGGTAAAGMGGVILGCMILQIMIHAAIAVEGVKDWMKMRKQKRDDHYAEIA</sequence>
<evidence type="ECO:0000256" key="1">
    <source>
        <dbReference type="SAM" id="MobiDB-lite"/>
    </source>
</evidence>
<keyword evidence="2" id="KW-1133">Transmembrane helix</keyword>
<reference evidence="3" key="1">
    <citation type="submission" date="2023-06" db="EMBL/GenBank/DDBJ databases">
        <title>Genome-scale phylogeny and comparative genomics of the fungal order Sordariales.</title>
        <authorList>
            <consortium name="Lawrence Berkeley National Laboratory"/>
            <person name="Hensen N."/>
            <person name="Bonometti L."/>
            <person name="Westerberg I."/>
            <person name="Brannstrom I.O."/>
            <person name="Guillou S."/>
            <person name="Cros-Aarteil S."/>
            <person name="Calhoun S."/>
            <person name="Haridas S."/>
            <person name="Kuo A."/>
            <person name="Mondo S."/>
            <person name="Pangilinan J."/>
            <person name="Riley R."/>
            <person name="Labutti K."/>
            <person name="Andreopoulos B."/>
            <person name="Lipzen A."/>
            <person name="Chen C."/>
            <person name="Yanf M."/>
            <person name="Daum C."/>
            <person name="Ng V."/>
            <person name="Clum A."/>
            <person name="Steindorff A."/>
            <person name="Ohm R."/>
            <person name="Martin F."/>
            <person name="Silar P."/>
            <person name="Natvig D."/>
            <person name="Lalanne C."/>
            <person name="Gautier V."/>
            <person name="Ament-Velasquez S.L."/>
            <person name="Kruys A."/>
            <person name="Hutchinson M.I."/>
            <person name="Powell A.J."/>
            <person name="Barry K."/>
            <person name="Miller A.N."/>
            <person name="Grigoriev I.V."/>
            <person name="Debuchy R."/>
            <person name="Gladieux P."/>
            <person name="Thoren M.H."/>
            <person name="Johannesson H."/>
        </authorList>
    </citation>
    <scope>NUCLEOTIDE SEQUENCE</scope>
    <source>
        <strain evidence="3">CBS 606.72</strain>
    </source>
</reference>
<protein>
    <submittedName>
        <fullName evidence="3">Uncharacterized protein</fullName>
    </submittedName>
</protein>
<feature type="region of interest" description="Disordered" evidence="1">
    <location>
        <begin position="1"/>
        <end position="46"/>
    </location>
</feature>
<feature type="transmembrane region" description="Helical" evidence="2">
    <location>
        <begin position="120"/>
        <end position="141"/>
    </location>
</feature>
<dbReference type="EMBL" id="JAULSU010000003">
    <property type="protein sequence ID" value="KAK0622313.1"/>
    <property type="molecule type" value="Genomic_DNA"/>
</dbReference>
<keyword evidence="4" id="KW-1185">Reference proteome</keyword>
<feature type="transmembrane region" description="Helical" evidence="2">
    <location>
        <begin position="89"/>
        <end position="108"/>
    </location>
</feature>
<feature type="compositionally biased region" description="Polar residues" evidence="1">
    <location>
        <begin position="8"/>
        <end position="18"/>
    </location>
</feature>
<organism evidence="3 4">
    <name type="scientific">Immersiella caudata</name>
    <dbReference type="NCBI Taxonomy" id="314043"/>
    <lineage>
        <taxon>Eukaryota</taxon>
        <taxon>Fungi</taxon>
        <taxon>Dikarya</taxon>
        <taxon>Ascomycota</taxon>
        <taxon>Pezizomycotina</taxon>
        <taxon>Sordariomycetes</taxon>
        <taxon>Sordariomycetidae</taxon>
        <taxon>Sordariales</taxon>
        <taxon>Lasiosphaeriaceae</taxon>
        <taxon>Immersiella</taxon>
    </lineage>
</organism>
<feature type="transmembrane region" description="Helical" evidence="2">
    <location>
        <begin position="161"/>
        <end position="181"/>
    </location>
</feature>
<dbReference type="Proteomes" id="UP001175000">
    <property type="component" value="Unassembled WGS sequence"/>
</dbReference>
<keyword evidence="2" id="KW-0812">Transmembrane</keyword>